<evidence type="ECO:0000313" key="3">
    <source>
        <dbReference type="Proteomes" id="UP000245998"/>
    </source>
</evidence>
<accession>A0A2U1K5F2</accession>
<gene>
    <name evidence="2" type="ORF">DCC39_04695</name>
</gene>
<feature type="transmembrane region" description="Helical" evidence="1">
    <location>
        <begin position="32"/>
        <end position="53"/>
    </location>
</feature>
<comment type="caution">
    <text evidence="2">The sequence shown here is derived from an EMBL/GenBank/DDBJ whole genome shotgun (WGS) entry which is preliminary data.</text>
</comment>
<dbReference type="Pfam" id="PF11151">
    <property type="entry name" value="DUF2929"/>
    <property type="match status" value="1"/>
</dbReference>
<dbReference type="RefSeq" id="WP_116553728.1">
    <property type="nucleotide sequence ID" value="NZ_QCZG01000006.1"/>
</dbReference>
<dbReference type="InterPro" id="IPR021324">
    <property type="entry name" value="DUF2929"/>
</dbReference>
<dbReference type="EMBL" id="QCZG01000006">
    <property type="protein sequence ID" value="PWA12737.1"/>
    <property type="molecule type" value="Genomic_DNA"/>
</dbReference>
<keyword evidence="1" id="KW-0472">Membrane</keyword>
<keyword evidence="1" id="KW-1133">Transmembrane helix</keyword>
<keyword evidence="3" id="KW-1185">Reference proteome</keyword>
<evidence type="ECO:0000313" key="2">
    <source>
        <dbReference type="EMBL" id="PWA12737.1"/>
    </source>
</evidence>
<dbReference type="AlphaFoldDB" id="A0A2U1K5F2"/>
<sequence length="58" mass="6473">MRFIMTFIVSFLLIQMVYYVLGNMNSVTYSFANATIMSIIFGILAIVIGESTVSEPDV</sequence>
<reference evidence="2 3" key="1">
    <citation type="submission" date="2018-04" db="EMBL/GenBank/DDBJ databases">
        <title>Camelliibacillus theae gen. nov., sp. nov., isolated from Pu'er tea.</title>
        <authorList>
            <person name="Niu L."/>
        </authorList>
    </citation>
    <scope>NUCLEOTIDE SEQUENCE [LARGE SCALE GENOMIC DNA]</scope>
    <source>
        <strain evidence="2 3">T8</strain>
    </source>
</reference>
<protein>
    <submittedName>
        <fullName evidence="2">DUF2929 domain-containing protein</fullName>
    </submittedName>
</protein>
<evidence type="ECO:0000256" key="1">
    <source>
        <dbReference type="SAM" id="Phobius"/>
    </source>
</evidence>
<dbReference type="OrthoDB" id="2440739at2"/>
<organism evidence="2 3">
    <name type="scientific">Pueribacillus theae</name>
    <dbReference type="NCBI Taxonomy" id="2171751"/>
    <lineage>
        <taxon>Bacteria</taxon>
        <taxon>Bacillati</taxon>
        <taxon>Bacillota</taxon>
        <taxon>Bacilli</taxon>
        <taxon>Bacillales</taxon>
        <taxon>Bacillaceae</taxon>
        <taxon>Pueribacillus</taxon>
    </lineage>
</organism>
<proteinExistence type="predicted"/>
<keyword evidence="1" id="KW-0812">Transmembrane</keyword>
<dbReference type="Proteomes" id="UP000245998">
    <property type="component" value="Unassembled WGS sequence"/>
</dbReference>
<name>A0A2U1K5F2_9BACI</name>